<feature type="domain" description="SMP-30/Gluconolactonase/LRE-like region" evidence="1">
    <location>
        <begin position="17"/>
        <end position="269"/>
    </location>
</feature>
<gene>
    <name evidence="2" type="ORF">GCM10007320_11660</name>
</gene>
<protein>
    <submittedName>
        <fullName evidence="2">Gluconolaconase</fullName>
    </submittedName>
</protein>
<dbReference type="Proteomes" id="UP000626210">
    <property type="component" value="Unassembled WGS sequence"/>
</dbReference>
<dbReference type="Pfam" id="PF08450">
    <property type="entry name" value="SGL"/>
    <property type="match status" value="1"/>
</dbReference>
<proteinExistence type="predicted"/>
<dbReference type="RefSeq" id="WP_189686024.1">
    <property type="nucleotide sequence ID" value="NZ_BMYK01000003.1"/>
</dbReference>
<dbReference type="SUPFAM" id="SSF63829">
    <property type="entry name" value="Calcium-dependent phosphotriesterase"/>
    <property type="match status" value="1"/>
</dbReference>
<dbReference type="EMBL" id="BMYK01000003">
    <property type="protein sequence ID" value="GHC74471.1"/>
    <property type="molecule type" value="Genomic_DNA"/>
</dbReference>
<dbReference type="PANTHER" id="PTHR47572">
    <property type="entry name" value="LIPOPROTEIN-RELATED"/>
    <property type="match status" value="1"/>
</dbReference>
<organism evidence="2 3">
    <name type="scientific">Pseudorhodoferax aquiterrae</name>
    <dbReference type="NCBI Taxonomy" id="747304"/>
    <lineage>
        <taxon>Bacteria</taxon>
        <taxon>Pseudomonadati</taxon>
        <taxon>Pseudomonadota</taxon>
        <taxon>Betaproteobacteria</taxon>
        <taxon>Burkholderiales</taxon>
        <taxon>Comamonadaceae</taxon>
    </lineage>
</organism>
<dbReference type="PANTHER" id="PTHR47572:SF5">
    <property type="entry name" value="BLR2277 PROTEIN"/>
    <property type="match status" value="1"/>
</dbReference>
<sequence>MAEPRFSELVTGYSFLEGPRWHDGRLWLSDFYTQRIVAVGLDGQAETIATVPQQPSGLGWLPDGRLLVVSMRDRRVLRRETDGRLVPHADLSGVAGGHANDMVVDGQGRAYVGNFGFDLMGGGAPALARLARVDPDGTVSVAAEGLYFPNGSMLTPDGRTLIVCETMGNRISAFDMQADGGLGPRRDWAAWGPQPPMTDVPTVLGSLTAAPDGAVLDAEGAVWFADAVGHRAVRMAPGGEILQSIPTGNMGCFALTLGGPDRRTLFLCVAPDFHEAARQAAREAAVWATQVDVPGAGRP</sequence>
<dbReference type="Gene3D" id="2.120.10.30">
    <property type="entry name" value="TolB, C-terminal domain"/>
    <property type="match status" value="1"/>
</dbReference>
<keyword evidence="3" id="KW-1185">Reference proteome</keyword>
<evidence type="ECO:0000313" key="2">
    <source>
        <dbReference type="EMBL" id="GHC74471.1"/>
    </source>
</evidence>
<comment type="caution">
    <text evidence="2">The sequence shown here is derived from an EMBL/GenBank/DDBJ whole genome shotgun (WGS) entry which is preliminary data.</text>
</comment>
<accession>A0ABQ3FXY5</accession>
<reference evidence="3" key="1">
    <citation type="journal article" date="2019" name="Int. J. Syst. Evol. Microbiol.">
        <title>The Global Catalogue of Microorganisms (GCM) 10K type strain sequencing project: providing services to taxonomists for standard genome sequencing and annotation.</title>
        <authorList>
            <consortium name="The Broad Institute Genomics Platform"/>
            <consortium name="The Broad Institute Genome Sequencing Center for Infectious Disease"/>
            <person name="Wu L."/>
            <person name="Ma J."/>
        </authorList>
    </citation>
    <scope>NUCLEOTIDE SEQUENCE [LARGE SCALE GENOMIC DNA]</scope>
    <source>
        <strain evidence="3">KCTC 23314</strain>
    </source>
</reference>
<dbReference type="InterPro" id="IPR051262">
    <property type="entry name" value="SMP-30/CGR1_Lactonase"/>
</dbReference>
<dbReference type="InterPro" id="IPR013658">
    <property type="entry name" value="SGL"/>
</dbReference>
<evidence type="ECO:0000259" key="1">
    <source>
        <dbReference type="Pfam" id="PF08450"/>
    </source>
</evidence>
<dbReference type="InterPro" id="IPR011042">
    <property type="entry name" value="6-blade_b-propeller_TolB-like"/>
</dbReference>
<name>A0ABQ3FXY5_9BURK</name>
<evidence type="ECO:0000313" key="3">
    <source>
        <dbReference type="Proteomes" id="UP000626210"/>
    </source>
</evidence>